<protein>
    <submittedName>
        <fullName evidence="2">Uncharacterized protein</fullName>
    </submittedName>
</protein>
<dbReference type="Proteomes" id="UP001314205">
    <property type="component" value="Unassembled WGS sequence"/>
</dbReference>
<dbReference type="InterPro" id="IPR036058">
    <property type="entry name" value="Kazal_dom_sf"/>
</dbReference>
<name>A0AAV1KUW0_9NEOP</name>
<proteinExistence type="predicted"/>
<keyword evidence="1" id="KW-0732">Signal</keyword>
<sequence length="168" mass="19994">MNFLLAVLILLKTVYFINCSKCRHDCYIDRDDEKVCGFNSRHFIYKIFPNECMMASISKCLKLEFIKKPIAVCLLHKNITGTRRFYKDQSCPAFCPEYYRPVCGVSKIRDYKYRTFINGCYLDMLNCRGDEDSGYIQVDLKFCQNHLMKNIFKEQMVITNQNNFRENY</sequence>
<gene>
    <name evidence="2" type="ORF">PARMNEM_LOCUS7727</name>
</gene>
<keyword evidence="3" id="KW-1185">Reference proteome</keyword>
<feature type="chain" id="PRO_5043931531" evidence="1">
    <location>
        <begin position="20"/>
        <end position="168"/>
    </location>
</feature>
<evidence type="ECO:0000313" key="2">
    <source>
        <dbReference type="EMBL" id="CAK1586826.1"/>
    </source>
</evidence>
<reference evidence="2 3" key="1">
    <citation type="submission" date="2023-11" db="EMBL/GenBank/DDBJ databases">
        <authorList>
            <person name="Hedman E."/>
            <person name="Englund M."/>
            <person name="Stromberg M."/>
            <person name="Nyberg Akerstrom W."/>
            <person name="Nylinder S."/>
            <person name="Jareborg N."/>
            <person name="Kallberg Y."/>
            <person name="Kronander E."/>
        </authorList>
    </citation>
    <scope>NUCLEOTIDE SEQUENCE [LARGE SCALE GENOMIC DNA]</scope>
</reference>
<dbReference type="SUPFAM" id="SSF100895">
    <property type="entry name" value="Kazal-type serine protease inhibitors"/>
    <property type="match status" value="1"/>
</dbReference>
<evidence type="ECO:0000313" key="3">
    <source>
        <dbReference type="Proteomes" id="UP001314205"/>
    </source>
</evidence>
<dbReference type="EMBL" id="CAVLGL010000081">
    <property type="protein sequence ID" value="CAK1586826.1"/>
    <property type="molecule type" value="Genomic_DNA"/>
</dbReference>
<accession>A0AAV1KUW0</accession>
<feature type="signal peptide" evidence="1">
    <location>
        <begin position="1"/>
        <end position="19"/>
    </location>
</feature>
<evidence type="ECO:0000256" key="1">
    <source>
        <dbReference type="SAM" id="SignalP"/>
    </source>
</evidence>
<dbReference type="AlphaFoldDB" id="A0AAV1KUW0"/>
<organism evidence="2 3">
    <name type="scientific">Parnassius mnemosyne</name>
    <name type="common">clouded apollo</name>
    <dbReference type="NCBI Taxonomy" id="213953"/>
    <lineage>
        <taxon>Eukaryota</taxon>
        <taxon>Metazoa</taxon>
        <taxon>Ecdysozoa</taxon>
        <taxon>Arthropoda</taxon>
        <taxon>Hexapoda</taxon>
        <taxon>Insecta</taxon>
        <taxon>Pterygota</taxon>
        <taxon>Neoptera</taxon>
        <taxon>Endopterygota</taxon>
        <taxon>Lepidoptera</taxon>
        <taxon>Glossata</taxon>
        <taxon>Ditrysia</taxon>
        <taxon>Papilionoidea</taxon>
        <taxon>Papilionidae</taxon>
        <taxon>Parnassiinae</taxon>
        <taxon>Parnassini</taxon>
        <taxon>Parnassius</taxon>
        <taxon>Driopa</taxon>
    </lineage>
</organism>
<comment type="caution">
    <text evidence="2">The sequence shown here is derived from an EMBL/GenBank/DDBJ whole genome shotgun (WGS) entry which is preliminary data.</text>
</comment>
<dbReference type="Gene3D" id="3.30.60.30">
    <property type="match status" value="1"/>
</dbReference>